<gene>
    <name evidence="1" type="ORF">PBRASI_LOCUS11086</name>
</gene>
<organism evidence="1 2">
    <name type="scientific">Paraglomus brasilianum</name>
    <dbReference type="NCBI Taxonomy" id="144538"/>
    <lineage>
        <taxon>Eukaryota</taxon>
        <taxon>Fungi</taxon>
        <taxon>Fungi incertae sedis</taxon>
        <taxon>Mucoromycota</taxon>
        <taxon>Glomeromycotina</taxon>
        <taxon>Glomeromycetes</taxon>
        <taxon>Paraglomerales</taxon>
        <taxon>Paraglomeraceae</taxon>
        <taxon>Paraglomus</taxon>
    </lineage>
</organism>
<proteinExistence type="predicted"/>
<reference evidence="1" key="1">
    <citation type="submission" date="2021-06" db="EMBL/GenBank/DDBJ databases">
        <authorList>
            <person name="Kallberg Y."/>
            <person name="Tangrot J."/>
            <person name="Rosling A."/>
        </authorList>
    </citation>
    <scope>NUCLEOTIDE SEQUENCE</scope>
    <source>
        <strain evidence="1">BR232B</strain>
    </source>
</reference>
<dbReference type="EMBL" id="CAJVPI010004304">
    <property type="protein sequence ID" value="CAG8666715.1"/>
    <property type="molecule type" value="Genomic_DNA"/>
</dbReference>
<feature type="non-terminal residue" evidence="1">
    <location>
        <position position="132"/>
    </location>
</feature>
<name>A0A9N9E6Q3_9GLOM</name>
<sequence length="132" mass="15240">MAVEIHSTRLFRIESDVILGSLGLYCQTAWYRPKFYTELETCSPTDLVCEVVLTDCTRFWEAKVIIYDFLDNAFGASKDSKERRLRVIQGLLNGHRIVDGRPCQLRANSQYELVFSVEGREDASDSKRNEHM</sequence>
<dbReference type="Proteomes" id="UP000789739">
    <property type="component" value="Unassembled WGS sequence"/>
</dbReference>
<protein>
    <submittedName>
        <fullName evidence="1">3426_t:CDS:1</fullName>
    </submittedName>
</protein>
<evidence type="ECO:0000313" key="1">
    <source>
        <dbReference type="EMBL" id="CAG8666715.1"/>
    </source>
</evidence>
<dbReference type="OrthoDB" id="10452454at2759"/>
<keyword evidence="2" id="KW-1185">Reference proteome</keyword>
<evidence type="ECO:0000313" key="2">
    <source>
        <dbReference type="Proteomes" id="UP000789739"/>
    </source>
</evidence>
<accession>A0A9N9E6Q3</accession>
<comment type="caution">
    <text evidence="1">The sequence shown here is derived from an EMBL/GenBank/DDBJ whole genome shotgun (WGS) entry which is preliminary data.</text>
</comment>
<dbReference type="AlphaFoldDB" id="A0A9N9E6Q3"/>